<dbReference type="PANTHER" id="PTHR36617">
    <property type="entry name" value="PROTEIN, PUTATIVE-RELATED"/>
    <property type="match status" value="1"/>
</dbReference>
<protein>
    <submittedName>
        <fullName evidence="1">Uncharacterized protein</fullName>
    </submittedName>
</protein>
<feature type="non-terminal residue" evidence="1">
    <location>
        <position position="1"/>
    </location>
</feature>
<comment type="caution">
    <text evidence="1">The sequence shown here is derived from an EMBL/GenBank/DDBJ whole genome shotgun (WGS) entry which is preliminary data.</text>
</comment>
<evidence type="ECO:0000313" key="1">
    <source>
        <dbReference type="EMBL" id="KAG2581005.1"/>
    </source>
</evidence>
<keyword evidence="2" id="KW-1185">Reference proteome</keyword>
<dbReference type="Proteomes" id="UP000823388">
    <property type="component" value="Chromosome 6K"/>
</dbReference>
<name>A0A8T0R7E4_PANVG</name>
<dbReference type="AlphaFoldDB" id="A0A8T0R7E4"/>
<organism evidence="1 2">
    <name type="scientific">Panicum virgatum</name>
    <name type="common">Blackwell switchgrass</name>
    <dbReference type="NCBI Taxonomy" id="38727"/>
    <lineage>
        <taxon>Eukaryota</taxon>
        <taxon>Viridiplantae</taxon>
        <taxon>Streptophyta</taxon>
        <taxon>Embryophyta</taxon>
        <taxon>Tracheophyta</taxon>
        <taxon>Spermatophyta</taxon>
        <taxon>Magnoliopsida</taxon>
        <taxon>Liliopsida</taxon>
        <taxon>Poales</taxon>
        <taxon>Poaceae</taxon>
        <taxon>PACMAD clade</taxon>
        <taxon>Panicoideae</taxon>
        <taxon>Panicodae</taxon>
        <taxon>Paniceae</taxon>
        <taxon>Panicinae</taxon>
        <taxon>Panicum</taxon>
        <taxon>Panicum sect. Hiantes</taxon>
    </lineage>
</organism>
<evidence type="ECO:0000313" key="2">
    <source>
        <dbReference type="Proteomes" id="UP000823388"/>
    </source>
</evidence>
<dbReference type="PANTHER" id="PTHR36617:SF16">
    <property type="entry name" value="OS04G0516500 PROTEIN"/>
    <property type="match status" value="1"/>
</dbReference>
<dbReference type="EMBL" id="CM029047">
    <property type="protein sequence ID" value="KAG2581005.1"/>
    <property type="molecule type" value="Genomic_DNA"/>
</dbReference>
<proteinExistence type="predicted"/>
<reference evidence="1" key="1">
    <citation type="submission" date="2020-05" db="EMBL/GenBank/DDBJ databases">
        <title>WGS assembly of Panicum virgatum.</title>
        <authorList>
            <person name="Lovell J.T."/>
            <person name="Jenkins J."/>
            <person name="Shu S."/>
            <person name="Juenger T.E."/>
            <person name="Schmutz J."/>
        </authorList>
    </citation>
    <scope>NUCLEOTIDE SEQUENCE</scope>
    <source>
        <strain evidence="1">AP13</strain>
    </source>
</reference>
<feature type="non-terminal residue" evidence="1">
    <location>
        <position position="129"/>
    </location>
</feature>
<sequence length="129" mass="15488">VREGKQTRFWIDLWLGDCPFCVEFYQLYNYCRNPNASIHETLGTGSVQIDFRRSLNYEEMNEWVRLVELVSQVQLTRGRDEMQWILENRGHYTTKSLYRIMTFGGVKDVLMKIKFFLWMAFNDRIQSAV</sequence>
<accession>A0A8T0R7E4</accession>
<gene>
    <name evidence="1" type="ORF">PVAP13_6KG012976</name>
</gene>